<reference evidence="2 3" key="1">
    <citation type="journal article" date="2010" name="Stand. Genomic Sci.">
        <title>Complete genome sequence of Thermaerobacter marianensis type strain (7p75a).</title>
        <authorList>
            <person name="Han C."/>
            <person name="Gu W."/>
            <person name="Zhang X."/>
            <person name="Lapidus A."/>
            <person name="Nolan M."/>
            <person name="Copeland A."/>
            <person name="Lucas S."/>
            <person name="Del Rio T.G."/>
            <person name="Tice H."/>
            <person name="Cheng J.F."/>
            <person name="Tapia R."/>
            <person name="Goodwin L."/>
            <person name="Pitluck S."/>
            <person name="Pagani I."/>
            <person name="Ivanova N."/>
            <person name="Mavromatis K."/>
            <person name="Mikhailova N."/>
            <person name="Pati A."/>
            <person name="Chen A."/>
            <person name="Palaniappan K."/>
            <person name="Land M."/>
            <person name="Hauser L."/>
            <person name="Chang Y.J."/>
            <person name="Jeffries C.D."/>
            <person name="Schneider S."/>
            <person name="Rohde M."/>
            <person name="Goker M."/>
            <person name="Pukall R."/>
            <person name="Woyke T."/>
            <person name="Bristow J."/>
            <person name="Eisen J.A."/>
            <person name="Markowitz V."/>
            <person name="Hugenholtz P."/>
            <person name="Kyrpides N.C."/>
            <person name="Klenk H.P."/>
            <person name="Detter J.C."/>
        </authorList>
    </citation>
    <scope>NUCLEOTIDE SEQUENCE [LARGE SCALE GENOMIC DNA]</scope>
    <source>
        <strain evidence="3">ATCC 700841 / DSM 12885 / JCM 10246 / 7p75a</strain>
    </source>
</reference>
<keyword evidence="1" id="KW-0812">Transmembrane</keyword>
<reference evidence="3" key="2">
    <citation type="journal article" date="2010" name="Stand. Genomic Sci.">
        <title>Complete genome sequence of Thermaerobacter marianensis type strain (7p75aT).</title>
        <authorList>
            <person name="Han C."/>
            <person name="Gu W."/>
            <person name="Zhang X."/>
            <person name="Lapidus A."/>
            <person name="Nolan M."/>
            <person name="Copeland A."/>
            <person name="Lucas S."/>
            <person name="Glavina Del Rio T."/>
            <person name="Tice H."/>
            <person name="Cheng J."/>
            <person name="Tapia R."/>
            <person name="Goodwin L."/>
            <person name="Pitluck S."/>
            <person name="Pagani I."/>
            <person name="Ivanova N."/>
            <person name="Mavromatis K."/>
            <person name="Mikhailova N."/>
            <person name="Pati A."/>
            <person name="Chen A."/>
            <person name="Palaniappan K."/>
            <person name="Land M."/>
            <person name="Hauser L."/>
            <person name="Chang Y."/>
            <person name="Jeffries C."/>
            <person name="Schneider S."/>
            <person name="Rohde M."/>
            <person name="Goker M."/>
            <person name="Pukall R."/>
            <person name="Woyke T."/>
            <person name="Bristow J."/>
            <person name="Eisen J."/>
            <person name="Markowitz V."/>
            <person name="Hugenholtz P."/>
            <person name="Kyrpides N."/>
            <person name="Klenk H."/>
            <person name="Detter J."/>
        </authorList>
    </citation>
    <scope>NUCLEOTIDE SEQUENCE [LARGE SCALE GENOMIC DNA]</scope>
    <source>
        <strain evidence="3">ATCC 700841 / DSM 12885 / JCM 10246 / 7p75a</strain>
    </source>
</reference>
<protein>
    <submittedName>
        <fullName evidence="2">Uncharacterized protein</fullName>
    </submittedName>
</protein>
<dbReference type="Proteomes" id="UP000008915">
    <property type="component" value="Chromosome"/>
</dbReference>
<dbReference type="AlphaFoldDB" id="E6SH51"/>
<proteinExistence type="predicted"/>
<keyword evidence="1" id="KW-1133">Transmembrane helix</keyword>
<evidence type="ECO:0000313" key="2">
    <source>
        <dbReference type="EMBL" id="ADU51715.1"/>
    </source>
</evidence>
<evidence type="ECO:0000256" key="1">
    <source>
        <dbReference type="SAM" id="Phobius"/>
    </source>
</evidence>
<dbReference type="HOGENOM" id="CLU_2048621_0_0_9"/>
<keyword evidence="3" id="KW-1185">Reference proteome</keyword>
<sequence length="120" mass="11709">MLQAREGRATPARAVRRNSLLGLAGGAVAVVGATASRCGLLAVLAPAVAGSLGASLTSISAWLDGALMLTMAGLIVAKGWWLVLAGHAGDPSGVPAGRGVTCGCDVGTSRSNPGRQDGGC</sequence>
<dbReference type="KEGG" id="tmr:Tmar_1606"/>
<organism evidence="2 3">
    <name type="scientific">Thermaerobacter marianensis (strain ATCC 700841 / DSM 12885 / JCM 10246 / 7p75a)</name>
    <dbReference type="NCBI Taxonomy" id="644966"/>
    <lineage>
        <taxon>Bacteria</taxon>
        <taxon>Bacillati</taxon>
        <taxon>Bacillota</taxon>
        <taxon>Clostridia</taxon>
        <taxon>Eubacteriales</taxon>
        <taxon>Clostridiales Family XVII. Incertae Sedis</taxon>
        <taxon>Thermaerobacter</taxon>
    </lineage>
</organism>
<feature type="transmembrane region" description="Helical" evidence="1">
    <location>
        <begin position="59"/>
        <end position="77"/>
    </location>
</feature>
<dbReference type="EMBL" id="CP002344">
    <property type="protein sequence ID" value="ADU51715.1"/>
    <property type="molecule type" value="Genomic_DNA"/>
</dbReference>
<name>E6SH51_THEM7</name>
<evidence type="ECO:0000313" key="3">
    <source>
        <dbReference type="Proteomes" id="UP000008915"/>
    </source>
</evidence>
<gene>
    <name evidence="2" type="ordered locus">Tmar_1606</name>
</gene>
<accession>E6SH51</accession>
<keyword evidence="1" id="KW-0472">Membrane</keyword>